<comment type="caution">
    <text evidence="6">The sequence shown here is derived from an EMBL/GenBank/DDBJ whole genome shotgun (WGS) entry which is preliminary data.</text>
</comment>
<dbReference type="Gene3D" id="2.60.40.2540">
    <property type="match status" value="1"/>
</dbReference>
<dbReference type="InterPro" id="IPR041544">
    <property type="entry name" value="MotY_N"/>
</dbReference>
<dbReference type="PANTHER" id="PTHR30329">
    <property type="entry name" value="STATOR ELEMENT OF FLAGELLAR MOTOR COMPLEX"/>
    <property type="match status" value="1"/>
</dbReference>
<reference evidence="6 7" key="1">
    <citation type="submission" date="2019-03" db="EMBL/GenBank/DDBJ databases">
        <title>Freshwater and sediment microbial communities from various areas in North America, analyzing microbe dynamics in response to fracking.</title>
        <authorList>
            <person name="Lamendella R."/>
        </authorList>
    </citation>
    <scope>NUCLEOTIDE SEQUENCE [LARGE SCALE GENOMIC DNA]</scope>
    <source>
        <strain evidence="6 7">74A</strain>
    </source>
</reference>
<evidence type="ECO:0000256" key="4">
    <source>
        <dbReference type="PROSITE-ProRule" id="PRU00473"/>
    </source>
</evidence>
<evidence type="ECO:0000313" key="6">
    <source>
        <dbReference type="EMBL" id="TCN75244.1"/>
    </source>
</evidence>
<evidence type="ECO:0000256" key="2">
    <source>
        <dbReference type="ARBA" id="ARBA00023136"/>
    </source>
</evidence>
<dbReference type="GO" id="GO:0009279">
    <property type="term" value="C:cell outer membrane"/>
    <property type="evidence" value="ECO:0007669"/>
    <property type="project" value="UniProtKB-SubCell"/>
</dbReference>
<dbReference type="Proteomes" id="UP000294832">
    <property type="component" value="Unassembled WGS sequence"/>
</dbReference>
<feature type="domain" description="OmpA-like" evidence="5">
    <location>
        <begin position="201"/>
        <end position="315"/>
    </location>
</feature>
<keyword evidence="2 4" id="KW-0472">Membrane</keyword>
<dbReference type="InterPro" id="IPR006664">
    <property type="entry name" value="OMP_bac"/>
</dbReference>
<dbReference type="EMBL" id="SLWF01000084">
    <property type="protein sequence ID" value="TCN75244.1"/>
    <property type="molecule type" value="Genomic_DNA"/>
</dbReference>
<name>A0A4R2FBE1_9GAMM</name>
<dbReference type="PROSITE" id="PS51123">
    <property type="entry name" value="OMPA_2"/>
    <property type="match status" value="1"/>
</dbReference>
<dbReference type="RefSeq" id="WP_207904320.1">
    <property type="nucleotide sequence ID" value="NZ_SLWF01000084.1"/>
</dbReference>
<dbReference type="CDD" id="cd07185">
    <property type="entry name" value="OmpA_C-like"/>
    <property type="match status" value="1"/>
</dbReference>
<dbReference type="InterPro" id="IPR036737">
    <property type="entry name" value="OmpA-like_sf"/>
</dbReference>
<protein>
    <submittedName>
        <fullName evidence="6">OmpA family protein</fullName>
    </submittedName>
</protein>
<organism evidence="6 7">
    <name type="scientific">Shewanella fodinae</name>
    <dbReference type="NCBI Taxonomy" id="552357"/>
    <lineage>
        <taxon>Bacteria</taxon>
        <taxon>Pseudomonadati</taxon>
        <taxon>Pseudomonadota</taxon>
        <taxon>Gammaproteobacteria</taxon>
        <taxon>Alteromonadales</taxon>
        <taxon>Shewanellaceae</taxon>
        <taxon>Shewanella</taxon>
    </lineage>
</organism>
<evidence type="ECO:0000259" key="5">
    <source>
        <dbReference type="PROSITE" id="PS51123"/>
    </source>
</evidence>
<feature type="non-terminal residue" evidence="6">
    <location>
        <position position="1"/>
    </location>
</feature>
<dbReference type="SUPFAM" id="SSF103088">
    <property type="entry name" value="OmpA-like"/>
    <property type="match status" value="1"/>
</dbReference>
<dbReference type="Gene3D" id="3.30.1330.60">
    <property type="entry name" value="OmpA-like domain"/>
    <property type="match status" value="1"/>
</dbReference>
<dbReference type="InterPro" id="IPR050330">
    <property type="entry name" value="Bact_OuterMem_StrucFunc"/>
</dbReference>
<sequence length="321" mass="36530">CFLAITEYHQQAVDLFSPFNHEWCTYYLNSGRVIVPAFMMLPSITMTNVFAKDSWQQTYENGIWNVKSTKFKCALSQKIEGVAEVAIVRTPEYKTRLIFNLQFPEIKISSATVKIKPADWKNTSNMSINQPVYNGYVDELSVIYDDLGREVLDAIATGDWLDFEVNPENNSKEIVFTNTRGFSAVTAFRNCLSDMAPISWESARDNDFFFERGQKNISSARDIKKLKDLVHYIKLDGHINKVLVDGYSDSVGNSIANRQLSQQRADDIASRLIELGLKPAQLEVRAHGSRYPVVNNNDKDQGLNRRVSVRLIRKDNGVVKQ</sequence>
<evidence type="ECO:0000256" key="1">
    <source>
        <dbReference type="ARBA" id="ARBA00004442"/>
    </source>
</evidence>
<evidence type="ECO:0000313" key="7">
    <source>
        <dbReference type="Proteomes" id="UP000294832"/>
    </source>
</evidence>
<evidence type="ECO:0000256" key="3">
    <source>
        <dbReference type="ARBA" id="ARBA00023237"/>
    </source>
</evidence>
<dbReference type="PRINTS" id="PR01021">
    <property type="entry name" value="OMPADOMAIN"/>
</dbReference>
<accession>A0A4R2FBE1</accession>
<keyword evidence="7" id="KW-1185">Reference proteome</keyword>
<proteinExistence type="predicted"/>
<gene>
    <name evidence="6" type="ORF">EDC91_1842</name>
</gene>
<dbReference type="AlphaFoldDB" id="A0A4R2FBE1"/>
<dbReference type="Pfam" id="PF18393">
    <property type="entry name" value="MotY_N"/>
    <property type="match status" value="1"/>
</dbReference>
<keyword evidence="3" id="KW-0998">Cell outer membrane</keyword>
<comment type="subcellular location">
    <subcellularLocation>
        <location evidence="1">Cell outer membrane</location>
    </subcellularLocation>
</comment>
<dbReference type="InterPro" id="IPR006665">
    <property type="entry name" value="OmpA-like"/>
</dbReference>
<dbReference type="Pfam" id="PF00691">
    <property type="entry name" value="OmpA"/>
    <property type="match status" value="1"/>
</dbReference>
<dbReference type="PANTHER" id="PTHR30329:SF21">
    <property type="entry name" value="LIPOPROTEIN YIAD-RELATED"/>
    <property type="match status" value="1"/>
</dbReference>